<evidence type="ECO:0000256" key="1">
    <source>
        <dbReference type="ARBA" id="ARBA00005437"/>
    </source>
</evidence>
<dbReference type="SUPFAM" id="SSF54518">
    <property type="entry name" value="Tubby C-terminal domain-like"/>
    <property type="match status" value="2"/>
</dbReference>
<dbReference type="PANTHER" id="PTHR31087">
    <property type="match status" value="1"/>
</dbReference>
<dbReference type="Gene3D" id="2.40.160.200">
    <property type="entry name" value="LURP1-related"/>
    <property type="match status" value="2"/>
</dbReference>
<accession>A0A8D9D2L5</accession>
<reference evidence="2 3" key="1">
    <citation type="submission" date="2021-07" db="EMBL/GenBank/DDBJ databases">
        <authorList>
            <consortium name="Genoscope - CEA"/>
            <person name="William W."/>
        </authorList>
    </citation>
    <scope>NUCLEOTIDE SEQUENCE [LARGE SCALE GENOMIC DNA]</scope>
</reference>
<dbReference type="InterPro" id="IPR007612">
    <property type="entry name" value="LOR"/>
</dbReference>
<evidence type="ECO:0000313" key="3">
    <source>
        <dbReference type="Proteomes" id="UP000694005"/>
    </source>
</evidence>
<dbReference type="AlphaFoldDB" id="A0A8D9D2L5"/>
<dbReference type="PANTHER" id="PTHR31087:SF100">
    <property type="entry name" value="BNAC08G49520D PROTEIN"/>
    <property type="match status" value="1"/>
</dbReference>
<evidence type="ECO:0000313" key="2">
    <source>
        <dbReference type="EMBL" id="CAG7866769.1"/>
    </source>
</evidence>
<organism evidence="2 3">
    <name type="scientific">Brassica campestris</name>
    <name type="common">Field mustard</name>
    <dbReference type="NCBI Taxonomy" id="3711"/>
    <lineage>
        <taxon>Eukaryota</taxon>
        <taxon>Viridiplantae</taxon>
        <taxon>Streptophyta</taxon>
        <taxon>Embryophyta</taxon>
        <taxon>Tracheophyta</taxon>
        <taxon>Spermatophyta</taxon>
        <taxon>Magnoliopsida</taxon>
        <taxon>eudicotyledons</taxon>
        <taxon>Gunneridae</taxon>
        <taxon>Pentapetalae</taxon>
        <taxon>rosids</taxon>
        <taxon>malvids</taxon>
        <taxon>Brassicales</taxon>
        <taxon>Brassicaceae</taxon>
        <taxon>Brassiceae</taxon>
        <taxon>Brassica</taxon>
    </lineage>
</organism>
<proteinExistence type="inferred from homology"/>
<protein>
    <recommendedName>
        <fullName evidence="4">Protein LURP-one-related 15</fullName>
    </recommendedName>
</protein>
<dbReference type="Proteomes" id="UP000694005">
    <property type="component" value="Chromosome A09"/>
</dbReference>
<dbReference type="InterPro" id="IPR038595">
    <property type="entry name" value="LOR_sf"/>
</dbReference>
<comment type="similarity">
    <text evidence="1">Belongs to the LOR family.</text>
</comment>
<dbReference type="Gramene" id="A09p72360.2_BraZ1">
    <property type="protein sequence ID" value="A09p72360.2_BraZ1.CDS"/>
    <property type="gene ID" value="A09g72360.2_BraZ1"/>
</dbReference>
<dbReference type="EMBL" id="LS974625">
    <property type="protein sequence ID" value="CAG7866769.1"/>
    <property type="molecule type" value="Genomic_DNA"/>
</dbReference>
<name>A0A8D9D2L5_BRACM</name>
<evidence type="ECO:0008006" key="4">
    <source>
        <dbReference type="Google" id="ProtNLM"/>
    </source>
</evidence>
<gene>
    <name evidence="2" type="ORF">BRAPAZ1V2_A09P72360.2</name>
</gene>
<sequence length="471" mass="53096">MAQGGGVARVIVDSRFCVPDPVDLAMVRDKIEFKHGNFDIKDVKGNILFQVKKPGFLSCKMIFLDGSGSPLLTMKQKSMTLHERWKVYRGVSTEECDFLYTVKKSKVVQFTTKLEVFLGHNNEEQICDFRVNVTKRFEHSCVVYAGESDNIVAQMQHKKHTRQTASSGLDNFSVTVNPNVDYAFVTSLLVLFDVINRQDPPGKGDTVRYGSTIYSDDKNKIVSKTLGVDSLIVNILDADLLFRRLYKTPEEKKEEMVQSVIVDRRFCVPGPVDLVMVRDKIASQYGNFVIGDVNGNMMFQVKKPGFGLHKKMILLDSSGSPVLTMKEKSMTLHNRWQVFKGGSTEECDMLYTVKRSSMIQRTTKLDVFFGQNNEEKTCDFRVKGTNWLERSCVVYAGVSDVIVAQMQHKKHTRHTALSGKDSFSVTVNPNVDYAFIASLVVLFDVIDRQESAKGIGTDNFEAAHVVHGLFQ</sequence>
<dbReference type="InterPro" id="IPR025659">
    <property type="entry name" value="Tubby-like_C"/>
</dbReference>
<dbReference type="Pfam" id="PF04525">
    <property type="entry name" value="LOR"/>
    <property type="match status" value="2"/>
</dbReference>